<dbReference type="EMBL" id="CP003349">
    <property type="protein sequence ID" value="AFD06122.1"/>
    <property type="molecule type" value="Genomic_DNA"/>
</dbReference>
<dbReference type="GO" id="GO:0009279">
    <property type="term" value="C:cell outer membrane"/>
    <property type="evidence" value="ECO:0007669"/>
    <property type="project" value="UniProtKB-SubCell"/>
</dbReference>
<organism evidence="8 9">
    <name type="scientific">Solitalea canadensis (strain ATCC 29591 / DSM 3403 / JCM 21819 / LMG 8368 / NBRC 15130 / NCIMB 12057 / USAM 9D)</name>
    <name type="common">Flexibacter canadensis</name>
    <dbReference type="NCBI Taxonomy" id="929556"/>
    <lineage>
        <taxon>Bacteria</taxon>
        <taxon>Pseudomonadati</taxon>
        <taxon>Bacteroidota</taxon>
        <taxon>Sphingobacteriia</taxon>
        <taxon>Sphingobacteriales</taxon>
        <taxon>Sphingobacteriaceae</taxon>
        <taxon>Solitalea</taxon>
    </lineage>
</organism>
<dbReference type="Gene3D" id="1.20.1600.10">
    <property type="entry name" value="Outer membrane efflux proteins (OEP)"/>
    <property type="match status" value="1"/>
</dbReference>
<proteinExistence type="inferred from homology"/>
<sequence length="453" mass="50883">MNKINTAHIVAWIILILLGLATTLVEAQSLPNQSLTLKDVIELARSHNRDLKVDSLSISRSEQQTRIAKSQFLPTIGLAGQYQHYFQKPVFFGFDAISPDKINYGRVGGEDQIGAQAFLSQPIFNPNASPELKRSKLVEKQTQLQYRDREVDVVSDVKQVYLRILVLEKRLRLQNESVERNKKALEDSRSLLTQGKALLVDTLRAYTSMKNLEPDVLRLTYAIEVSKQQLGVLTGLDSLTSSNINLKDSLVYSPADVIPTEVELYKASLTQRADLQILALNRDVSQQQIDVAKGAKLPSLNLVSQYQLQSQANDFKFGSASWPPVFFVGAQVSIPLFTGFANTSRVKQAQIEQRQSHVIYTNAQAQLKTEVKSVLASLLETSKRIQTQLNVENTAETSYSITKYRYERGVASRLELVDAELALRTAQINYLEAVFEYQTAKIELDRTLGKVVY</sequence>
<evidence type="ECO:0000313" key="8">
    <source>
        <dbReference type="EMBL" id="AFD06122.1"/>
    </source>
</evidence>
<dbReference type="Pfam" id="PF02321">
    <property type="entry name" value="OEP"/>
    <property type="match status" value="2"/>
</dbReference>
<dbReference type="InterPro" id="IPR003423">
    <property type="entry name" value="OMP_efflux"/>
</dbReference>
<dbReference type="Proteomes" id="UP000007590">
    <property type="component" value="Chromosome"/>
</dbReference>
<dbReference type="eggNOG" id="COG1538">
    <property type="taxonomic scope" value="Bacteria"/>
</dbReference>
<keyword evidence="6" id="KW-0472">Membrane</keyword>
<evidence type="ECO:0000256" key="2">
    <source>
        <dbReference type="ARBA" id="ARBA00007613"/>
    </source>
</evidence>
<dbReference type="PANTHER" id="PTHR30026:SF20">
    <property type="entry name" value="OUTER MEMBRANE PROTEIN TOLC"/>
    <property type="match status" value="1"/>
</dbReference>
<evidence type="ECO:0000256" key="6">
    <source>
        <dbReference type="ARBA" id="ARBA00023136"/>
    </source>
</evidence>
<comment type="similarity">
    <text evidence="2">Belongs to the outer membrane factor (OMF) (TC 1.B.17) family.</text>
</comment>
<keyword evidence="5" id="KW-0812">Transmembrane</keyword>
<dbReference type="GO" id="GO:1990281">
    <property type="term" value="C:efflux pump complex"/>
    <property type="evidence" value="ECO:0007669"/>
    <property type="project" value="TreeGrafter"/>
</dbReference>
<evidence type="ECO:0000256" key="3">
    <source>
        <dbReference type="ARBA" id="ARBA00022448"/>
    </source>
</evidence>
<dbReference type="SUPFAM" id="SSF56954">
    <property type="entry name" value="Outer membrane efflux proteins (OEP)"/>
    <property type="match status" value="1"/>
</dbReference>
<keyword evidence="4" id="KW-1134">Transmembrane beta strand</keyword>
<protein>
    <submittedName>
        <fullName evidence="8">Outer membrane protein</fullName>
    </submittedName>
</protein>
<reference evidence="8" key="1">
    <citation type="submission" date="2012-02" db="EMBL/GenBank/DDBJ databases">
        <title>The complete genome of Solitalea canadensis DSM 3403.</title>
        <authorList>
            <consortium name="US DOE Joint Genome Institute (JGI-PGF)"/>
            <person name="Lucas S."/>
            <person name="Copeland A."/>
            <person name="Lapidus A."/>
            <person name="Glavina del Rio T."/>
            <person name="Dalin E."/>
            <person name="Tice H."/>
            <person name="Bruce D."/>
            <person name="Goodwin L."/>
            <person name="Pitluck S."/>
            <person name="Peters L."/>
            <person name="Ovchinnikova G."/>
            <person name="Lu M."/>
            <person name="Kyrpides N."/>
            <person name="Mavromatis K."/>
            <person name="Ivanova N."/>
            <person name="Brettin T."/>
            <person name="Detter J.C."/>
            <person name="Han C."/>
            <person name="Larimer F."/>
            <person name="Land M."/>
            <person name="Hauser L."/>
            <person name="Markowitz V."/>
            <person name="Cheng J.-F."/>
            <person name="Hugenholtz P."/>
            <person name="Woyke T."/>
            <person name="Wu D."/>
            <person name="Spring S."/>
            <person name="Schroeder M."/>
            <person name="Kopitz M."/>
            <person name="Brambilla E."/>
            <person name="Klenk H.-P."/>
            <person name="Eisen J.A."/>
        </authorList>
    </citation>
    <scope>NUCLEOTIDE SEQUENCE</scope>
    <source>
        <strain evidence="8">DSM 3403</strain>
    </source>
</reference>
<dbReference type="HOGENOM" id="CLU_012817_10_0_10"/>
<dbReference type="OrthoDB" id="367883at2"/>
<dbReference type="STRING" id="929556.Solca_1014"/>
<dbReference type="GO" id="GO:0015562">
    <property type="term" value="F:efflux transmembrane transporter activity"/>
    <property type="evidence" value="ECO:0007669"/>
    <property type="project" value="InterPro"/>
</dbReference>
<dbReference type="KEGG" id="scn:Solca_1014"/>
<evidence type="ECO:0000256" key="5">
    <source>
        <dbReference type="ARBA" id="ARBA00022692"/>
    </source>
</evidence>
<dbReference type="AlphaFoldDB" id="H8KV64"/>
<dbReference type="PANTHER" id="PTHR30026">
    <property type="entry name" value="OUTER MEMBRANE PROTEIN TOLC"/>
    <property type="match status" value="1"/>
</dbReference>
<accession>H8KV64</accession>
<evidence type="ECO:0000256" key="4">
    <source>
        <dbReference type="ARBA" id="ARBA00022452"/>
    </source>
</evidence>
<gene>
    <name evidence="8" type="ordered locus">Solca_1014</name>
</gene>
<comment type="subcellular location">
    <subcellularLocation>
        <location evidence="1">Cell outer membrane</location>
    </subcellularLocation>
</comment>
<evidence type="ECO:0000313" key="9">
    <source>
        <dbReference type="Proteomes" id="UP000007590"/>
    </source>
</evidence>
<dbReference type="GO" id="GO:0015288">
    <property type="term" value="F:porin activity"/>
    <property type="evidence" value="ECO:0007669"/>
    <property type="project" value="TreeGrafter"/>
</dbReference>
<evidence type="ECO:0000256" key="7">
    <source>
        <dbReference type="ARBA" id="ARBA00023237"/>
    </source>
</evidence>
<keyword evidence="3" id="KW-0813">Transport</keyword>
<dbReference type="InterPro" id="IPR051906">
    <property type="entry name" value="TolC-like"/>
</dbReference>
<evidence type="ECO:0000256" key="1">
    <source>
        <dbReference type="ARBA" id="ARBA00004442"/>
    </source>
</evidence>
<name>H8KV64_SOLCM</name>
<keyword evidence="9" id="KW-1185">Reference proteome</keyword>
<keyword evidence="7" id="KW-0998">Cell outer membrane</keyword>
<dbReference type="RefSeq" id="WP_014679350.1">
    <property type="nucleotide sequence ID" value="NC_017770.1"/>
</dbReference>